<gene>
    <name evidence="1" type="ORF">PIB30_036181</name>
</gene>
<organism evidence="1 2">
    <name type="scientific">Stylosanthes scabra</name>
    <dbReference type="NCBI Taxonomy" id="79078"/>
    <lineage>
        <taxon>Eukaryota</taxon>
        <taxon>Viridiplantae</taxon>
        <taxon>Streptophyta</taxon>
        <taxon>Embryophyta</taxon>
        <taxon>Tracheophyta</taxon>
        <taxon>Spermatophyta</taxon>
        <taxon>Magnoliopsida</taxon>
        <taxon>eudicotyledons</taxon>
        <taxon>Gunneridae</taxon>
        <taxon>Pentapetalae</taxon>
        <taxon>rosids</taxon>
        <taxon>fabids</taxon>
        <taxon>Fabales</taxon>
        <taxon>Fabaceae</taxon>
        <taxon>Papilionoideae</taxon>
        <taxon>50 kb inversion clade</taxon>
        <taxon>dalbergioids sensu lato</taxon>
        <taxon>Dalbergieae</taxon>
        <taxon>Pterocarpus clade</taxon>
        <taxon>Stylosanthes</taxon>
    </lineage>
</organism>
<name>A0ABU6RDV8_9FABA</name>
<accession>A0ABU6RDV8</accession>
<sequence length="107" mass="11740">MDESLCSLTISSGNDSPERMGMERACFGGLPTLLLHYTQDMSMEGFGLAEAYVMHKLHKEKNKEDEDGTRTSAPQHAKTLFGCGCLSAKHLGGRKNGVVMDFDMDHS</sequence>
<keyword evidence="2" id="KW-1185">Reference proteome</keyword>
<dbReference type="EMBL" id="JASCZI010030384">
    <property type="protein sequence ID" value="MED6122056.1"/>
    <property type="molecule type" value="Genomic_DNA"/>
</dbReference>
<proteinExistence type="predicted"/>
<protein>
    <submittedName>
        <fullName evidence="1">Uncharacterized protein</fullName>
    </submittedName>
</protein>
<dbReference type="Proteomes" id="UP001341840">
    <property type="component" value="Unassembled WGS sequence"/>
</dbReference>
<reference evidence="1 2" key="1">
    <citation type="journal article" date="2023" name="Plants (Basel)">
        <title>Bridging the Gap: Combining Genomics and Transcriptomics Approaches to Understand Stylosanthes scabra, an Orphan Legume from the Brazilian Caatinga.</title>
        <authorList>
            <person name="Ferreira-Neto J.R.C."/>
            <person name="da Silva M.D."/>
            <person name="Binneck E."/>
            <person name="de Melo N.F."/>
            <person name="da Silva R.H."/>
            <person name="de Melo A.L.T.M."/>
            <person name="Pandolfi V."/>
            <person name="Bustamante F.O."/>
            <person name="Brasileiro-Vidal A.C."/>
            <person name="Benko-Iseppon A.M."/>
        </authorList>
    </citation>
    <scope>NUCLEOTIDE SEQUENCE [LARGE SCALE GENOMIC DNA]</scope>
    <source>
        <tissue evidence="1">Leaves</tissue>
    </source>
</reference>
<comment type="caution">
    <text evidence="1">The sequence shown here is derived from an EMBL/GenBank/DDBJ whole genome shotgun (WGS) entry which is preliminary data.</text>
</comment>
<evidence type="ECO:0000313" key="2">
    <source>
        <dbReference type="Proteomes" id="UP001341840"/>
    </source>
</evidence>
<evidence type="ECO:0000313" key="1">
    <source>
        <dbReference type="EMBL" id="MED6122056.1"/>
    </source>
</evidence>